<sequence length="184" mass="18493">MKSPRLNEKARKAGVVSLIALGMGFASAAPAYADDLDADPAPAPAPVQAAQVQVGAITSEGANPAAVAACAQFAQVLDGSAQYYGDFADSLEGSGYSDPAVASSNSTGRTALREAAGISMDAANTPGLPPDISDPMRTWSLGATKLLVKMGLRIPGDSLNGTATEMNNQATRVQEACAAAGTHA</sequence>
<dbReference type="Proteomes" id="UP000547444">
    <property type="component" value="Unassembled WGS sequence"/>
</dbReference>
<evidence type="ECO:0000313" key="3">
    <source>
        <dbReference type="Proteomes" id="UP000547444"/>
    </source>
</evidence>
<reference evidence="2 3" key="1">
    <citation type="submission" date="2020-03" db="EMBL/GenBank/DDBJ databases">
        <title>Sequencing the genomes of 1000 actinobacteria strains.</title>
        <authorList>
            <person name="Klenk H.-P."/>
        </authorList>
    </citation>
    <scope>NUCLEOTIDE SEQUENCE [LARGE SCALE GENOMIC DNA]</scope>
    <source>
        <strain evidence="2 3">DSM 44556</strain>
    </source>
</reference>
<name>A0A7X5ZBP8_9MYCO</name>
<dbReference type="EMBL" id="JAANOW010000001">
    <property type="protein sequence ID" value="NIH94406.1"/>
    <property type="molecule type" value="Genomic_DNA"/>
</dbReference>
<dbReference type="AlphaFoldDB" id="A0A7X5ZBP8"/>
<accession>A0A7X5ZBP8</accession>
<comment type="caution">
    <text evidence="2">The sequence shown here is derived from an EMBL/GenBank/DDBJ whole genome shotgun (WGS) entry which is preliminary data.</text>
</comment>
<evidence type="ECO:0000256" key="1">
    <source>
        <dbReference type="SAM" id="SignalP"/>
    </source>
</evidence>
<keyword evidence="1" id="KW-0732">Signal</keyword>
<feature type="signal peptide" evidence="1">
    <location>
        <begin position="1"/>
        <end position="28"/>
    </location>
</feature>
<proteinExistence type="predicted"/>
<organism evidence="2 3">
    <name type="scientific">Mycolicibacterium fluoranthenivorans</name>
    <dbReference type="NCBI Taxonomy" id="258505"/>
    <lineage>
        <taxon>Bacteria</taxon>
        <taxon>Bacillati</taxon>
        <taxon>Actinomycetota</taxon>
        <taxon>Actinomycetes</taxon>
        <taxon>Mycobacteriales</taxon>
        <taxon>Mycobacteriaceae</taxon>
        <taxon>Mycolicibacterium</taxon>
    </lineage>
</organism>
<keyword evidence="3" id="KW-1185">Reference proteome</keyword>
<feature type="chain" id="PRO_5030910345" evidence="1">
    <location>
        <begin position="29"/>
        <end position="184"/>
    </location>
</feature>
<evidence type="ECO:0000313" key="2">
    <source>
        <dbReference type="EMBL" id="NIH94406.1"/>
    </source>
</evidence>
<protein>
    <submittedName>
        <fullName evidence="2">Uncharacterized protein</fullName>
    </submittedName>
</protein>
<gene>
    <name evidence="2" type="ORF">FHU31_001362</name>
</gene>